<comment type="subcellular location">
    <subcellularLocation>
        <location evidence="1">Membrane</location>
    </subcellularLocation>
</comment>
<feature type="domain" description="Amino acid transporter transmembrane" evidence="7">
    <location>
        <begin position="32"/>
        <end position="389"/>
    </location>
</feature>
<keyword evidence="3" id="KW-0813">Transport</keyword>
<evidence type="ECO:0000256" key="3">
    <source>
        <dbReference type="ARBA" id="ARBA00022970"/>
    </source>
</evidence>
<accession>A0AAV6J055</accession>
<dbReference type="GO" id="GO:0006865">
    <property type="term" value="P:amino acid transport"/>
    <property type="evidence" value="ECO:0007669"/>
    <property type="project" value="UniProtKB-KW"/>
</dbReference>
<gene>
    <name evidence="8" type="ORF">RHGRI_027692</name>
</gene>
<dbReference type="InterPro" id="IPR016024">
    <property type="entry name" value="ARM-type_fold"/>
</dbReference>
<name>A0AAV6J055_9ERIC</name>
<keyword evidence="9" id="KW-1185">Reference proteome</keyword>
<dbReference type="EMBL" id="JACTNZ010000009">
    <property type="protein sequence ID" value="KAG5533590.1"/>
    <property type="molecule type" value="Genomic_DNA"/>
</dbReference>
<keyword evidence="2 6" id="KW-0812">Transmembrane</keyword>
<evidence type="ECO:0000256" key="2">
    <source>
        <dbReference type="ARBA" id="ARBA00022692"/>
    </source>
</evidence>
<protein>
    <recommendedName>
        <fullName evidence="7">Amino acid transporter transmembrane domain-containing protein</fullName>
    </recommendedName>
</protein>
<keyword evidence="5 6" id="KW-0472">Membrane</keyword>
<dbReference type="GO" id="GO:0016020">
    <property type="term" value="C:membrane"/>
    <property type="evidence" value="ECO:0007669"/>
    <property type="project" value="UniProtKB-SubCell"/>
</dbReference>
<dbReference type="PANTHER" id="PTHR47673:SF1">
    <property type="entry name" value="ARM REPEAT SUPERFAMILY PROTEIN"/>
    <property type="match status" value="1"/>
</dbReference>
<feature type="transmembrane region" description="Helical" evidence="6">
    <location>
        <begin position="354"/>
        <end position="374"/>
    </location>
</feature>
<dbReference type="PANTHER" id="PTHR47673">
    <property type="entry name" value="ARM REPEAT SUPERFAMILY PROTEIN"/>
    <property type="match status" value="1"/>
</dbReference>
<evidence type="ECO:0000256" key="6">
    <source>
        <dbReference type="SAM" id="Phobius"/>
    </source>
</evidence>
<proteinExistence type="predicted"/>
<dbReference type="InterPro" id="IPR013057">
    <property type="entry name" value="AA_transpt_TM"/>
</dbReference>
<evidence type="ECO:0000256" key="4">
    <source>
        <dbReference type="ARBA" id="ARBA00022989"/>
    </source>
</evidence>
<keyword evidence="4 6" id="KW-1133">Transmembrane helix</keyword>
<dbReference type="Proteomes" id="UP000823749">
    <property type="component" value="Chromosome 9"/>
</dbReference>
<feature type="transmembrane region" description="Helical" evidence="6">
    <location>
        <begin position="228"/>
        <end position="248"/>
    </location>
</feature>
<evidence type="ECO:0000313" key="9">
    <source>
        <dbReference type="Proteomes" id="UP000823749"/>
    </source>
</evidence>
<feature type="transmembrane region" description="Helical" evidence="6">
    <location>
        <begin position="62"/>
        <end position="83"/>
    </location>
</feature>
<evidence type="ECO:0000256" key="1">
    <source>
        <dbReference type="ARBA" id="ARBA00004370"/>
    </source>
</evidence>
<comment type="caution">
    <text evidence="8">The sequence shown here is derived from an EMBL/GenBank/DDBJ whole genome shotgun (WGS) entry which is preliminary data.</text>
</comment>
<organism evidence="8 9">
    <name type="scientific">Rhododendron griersonianum</name>
    <dbReference type="NCBI Taxonomy" id="479676"/>
    <lineage>
        <taxon>Eukaryota</taxon>
        <taxon>Viridiplantae</taxon>
        <taxon>Streptophyta</taxon>
        <taxon>Embryophyta</taxon>
        <taxon>Tracheophyta</taxon>
        <taxon>Spermatophyta</taxon>
        <taxon>Magnoliopsida</taxon>
        <taxon>eudicotyledons</taxon>
        <taxon>Gunneridae</taxon>
        <taxon>Pentapetalae</taxon>
        <taxon>asterids</taxon>
        <taxon>Ericales</taxon>
        <taxon>Ericaceae</taxon>
        <taxon>Ericoideae</taxon>
        <taxon>Rhodoreae</taxon>
        <taxon>Rhododendron</taxon>
    </lineage>
</organism>
<feature type="transmembrane region" description="Helical" evidence="6">
    <location>
        <begin position="104"/>
        <end position="128"/>
    </location>
</feature>
<dbReference type="Pfam" id="PF01490">
    <property type="entry name" value="Aa_trans"/>
    <property type="match status" value="1"/>
</dbReference>
<keyword evidence="3" id="KW-0029">Amino-acid transport</keyword>
<sequence>MRPENPDSAGATAPLLPEFHSPVSPSPRCLTSISGAVFNVSTSMVGAGIMSIPATFKVLGVIPGFILILIVALSVEVTVEFLLRYTNSGKAVTYGGLMAESFGKFGSVGLQVCVMVTNLGALIIYLIIIGDVLSGNQSEGTLHLGVLQGWFGIQWWNSRACALLFVVLFIMLPFLLLRSIESLKHASGVSILLAVMFVAICSAMAIHAMWEGKTQRLRLVPDFARVSLFDLFTALPVFATGFACHISVHPVRAELARPSDMSSAVRISLVLCVVIYFAVGFFGYLLFGDSIMADMLVNFDQNSDSAIGSLLNDTVRLSYAIHLMMVFPVVNFSLRANVDELFFPRKPVLATDTFRFVSLTCVLLAFVYLVAIAIPNIWYFFQFMGTTTAQAQAQLCICLLRRRRKEQTFAEQQQTIANTTGSLARARNSSSHRTMRTLAARFSSYLCRRKIGNVRSRNFSSSPLGKDERTLEEEADRKIGWFLKLIFVGTATAVAYNFFPYMGDTLLQQSVSLLHVKDPLFKRMGASRLSRFAIDDERRKKIVEMGGAEELLIMLGAAKDDQTRKEALKALVALSPSDEAAGFLHRAGAVSVIRDTPDSTVDAEIEKHKLSLLKRFQNLRFD</sequence>
<dbReference type="Gene3D" id="1.25.10.10">
    <property type="entry name" value="Leucine-rich Repeat Variant"/>
    <property type="match status" value="1"/>
</dbReference>
<dbReference type="SUPFAM" id="SSF48371">
    <property type="entry name" value="ARM repeat"/>
    <property type="match status" value="1"/>
</dbReference>
<dbReference type="AlphaFoldDB" id="A0AAV6J055"/>
<reference evidence="8" key="1">
    <citation type="submission" date="2020-08" db="EMBL/GenBank/DDBJ databases">
        <title>Plant Genome Project.</title>
        <authorList>
            <person name="Zhang R.-G."/>
        </authorList>
    </citation>
    <scope>NUCLEOTIDE SEQUENCE</scope>
    <source>
        <strain evidence="8">WSP0</strain>
        <tissue evidence="8">Leaf</tissue>
    </source>
</reference>
<feature type="transmembrane region" description="Helical" evidence="6">
    <location>
        <begin position="156"/>
        <end position="177"/>
    </location>
</feature>
<feature type="transmembrane region" description="Helical" evidence="6">
    <location>
        <begin position="189"/>
        <end position="208"/>
    </location>
</feature>
<evidence type="ECO:0000256" key="5">
    <source>
        <dbReference type="ARBA" id="ARBA00023136"/>
    </source>
</evidence>
<evidence type="ECO:0000259" key="7">
    <source>
        <dbReference type="Pfam" id="PF01490"/>
    </source>
</evidence>
<feature type="transmembrane region" description="Helical" evidence="6">
    <location>
        <begin position="479"/>
        <end position="499"/>
    </location>
</feature>
<evidence type="ECO:0000313" key="8">
    <source>
        <dbReference type="EMBL" id="KAG5533590.1"/>
    </source>
</evidence>
<dbReference type="InterPro" id="IPR011989">
    <property type="entry name" value="ARM-like"/>
</dbReference>
<feature type="transmembrane region" description="Helical" evidence="6">
    <location>
        <begin position="269"/>
        <end position="287"/>
    </location>
</feature>